<evidence type="ECO:0000313" key="4">
    <source>
        <dbReference type="Proteomes" id="UP000078227"/>
    </source>
</evidence>
<dbReference type="Proteomes" id="UP000078227">
    <property type="component" value="Chromosome"/>
</dbReference>
<dbReference type="EMBL" id="FOKO01000004">
    <property type="protein sequence ID" value="SFC87748.1"/>
    <property type="molecule type" value="Genomic_DNA"/>
</dbReference>
<name>A0AA94H5K2_9ENTR</name>
<reference evidence="2 4" key="2">
    <citation type="submission" date="2021-03" db="EMBL/GenBank/DDBJ databases">
        <authorList>
            <person name="Li Y."/>
            <person name="Li S."/>
            <person name="Chen M."/>
            <person name="Peng G."/>
            <person name="Tan Z."/>
            <person name="An Q."/>
        </authorList>
    </citation>
    <scope>NUCLEOTIDE SEQUENCE [LARGE SCALE GENOMIC DNA]</scope>
    <source>
        <strain evidence="2 4">Ola 51</strain>
    </source>
</reference>
<evidence type="ECO:0000313" key="5">
    <source>
        <dbReference type="Proteomes" id="UP000182314"/>
    </source>
</evidence>
<gene>
    <name evidence="2" type="ORF">AWR26_03690</name>
    <name evidence="3" type="ORF">SAMN05216286_3572</name>
</gene>
<sequence>MSNTTNGVNSGNSDALRNQYQSEMDNVQSESMQDDVAKAERDRKNAFVSGYANSVTTMISSLAQNKIQF</sequence>
<dbReference type="EMBL" id="CP014007">
    <property type="protein sequence ID" value="ANI81296.1"/>
    <property type="molecule type" value="Genomic_DNA"/>
</dbReference>
<evidence type="ECO:0000256" key="1">
    <source>
        <dbReference type="SAM" id="MobiDB-lite"/>
    </source>
</evidence>
<evidence type="ECO:0000313" key="3">
    <source>
        <dbReference type="EMBL" id="SFC87748.1"/>
    </source>
</evidence>
<dbReference type="AlphaFoldDB" id="A0AA94H5K2"/>
<feature type="compositionally biased region" description="Polar residues" evidence="1">
    <location>
        <begin position="15"/>
        <end position="31"/>
    </location>
</feature>
<dbReference type="Proteomes" id="UP000182314">
    <property type="component" value="Unassembled WGS sequence"/>
</dbReference>
<keyword evidence="4" id="KW-1185">Reference proteome</keyword>
<dbReference type="KEGG" id="kor:AWR26_03690"/>
<dbReference type="RefSeq" id="WP_064563686.1">
    <property type="nucleotide sequence ID" value="NZ_CP014007.2"/>
</dbReference>
<organism evidence="3 5">
    <name type="scientific">Kosakonia oryzae</name>
    <dbReference type="NCBI Taxonomy" id="497725"/>
    <lineage>
        <taxon>Bacteria</taxon>
        <taxon>Pseudomonadati</taxon>
        <taxon>Pseudomonadota</taxon>
        <taxon>Gammaproteobacteria</taxon>
        <taxon>Enterobacterales</taxon>
        <taxon>Enterobacteriaceae</taxon>
        <taxon>Kosakonia</taxon>
    </lineage>
</organism>
<feature type="region of interest" description="Disordered" evidence="1">
    <location>
        <begin position="1"/>
        <end position="40"/>
    </location>
</feature>
<evidence type="ECO:0000313" key="2">
    <source>
        <dbReference type="EMBL" id="ANI81296.1"/>
    </source>
</evidence>
<proteinExistence type="predicted"/>
<reference evidence="3 5" key="1">
    <citation type="submission" date="2016-10" db="EMBL/GenBank/DDBJ databases">
        <authorList>
            <person name="Varghese N."/>
            <person name="Submissions S."/>
        </authorList>
    </citation>
    <scope>NUCLEOTIDE SEQUENCE [LARGE SCALE GENOMIC DNA]</scope>
    <source>
        <strain evidence="3 5">CGMCC 1.7012</strain>
    </source>
</reference>
<protein>
    <submittedName>
        <fullName evidence="3">Uncharacterized protein</fullName>
    </submittedName>
</protein>
<accession>A0AA94H5K2</accession>
<feature type="compositionally biased region" description="Low complexity" evidence="1">
    <location>
        <begin position="1"/>
        <end position="13"/>
    </location>
</feature>